<keyword evidence="4" id="KW-1185">Reference proteome</keyword>
<sequence length="431" mass="47208">MNPRDIADATVYIAPSQLCIGLHVHLDLTWTEHPFAFSNFKIRTLDQIATIQGLGLNRVRYSPSRSDTEPLPAGTLTGDPAIPSSPASPASRPDLSAAYEAKRGRQQRLEAYRARIAACQDQLAAFGRTAREMEQNLRSRPAQARDQAAQIVGSMVDSMLVDADIAVHLMADQHAGQRLYHHALNVTVLALMLGRDLRLPAAAMRDMGVGTMFHDIGMQDLPSRILQARDKLTAPERALYQQHVAKAADAIAKLGLTPDARRVIAEHHEHADGTGYPSRLKGPQISRLAQVAAIADQFDELCNPPDPAQALTPHEALSTLYGQRRERFDAAALMTFVRCMGIYPPGTIVEMSNGALGMVLSVNSSRPLKPTVVVCDLLVPKSQAIVVDLEQEPETSILRTLRPQQLTAEQHDYLSPRRRVAYYFTAEAAAA</sequence>
<evidence type="ECO:0000259" key="2">
    <source>
        <dbReference type="PROSITE" id="PS51832"/>
    </source>
</evidence>
<reference evidence="3 4" key="1">
    <citation type="submission" date="2024-04" db="EMBL/GenBank/DDBJ databases">
        <title>Novel species of the genus Ideonella isolated from streams.</title>
        <authorList>
            <person name="Lu H."/>
        </authorList>
    </citation>
    <scope>NUCLEOTIDE SEQUENCE [LARGE SCALE GENOMIC DNA]</scope>
    <source>
        <strain evidence="3 4">DXS29W</strain>
    </source>
</reference>
<protein>
    <submittedName>
        <fullName evidence="3">HD domain-containing phosphohydrolase</fullName>
    </submittedName>
</protein>
<dbReference type="Pfam" id="PF13487">
    <property type="entry name" value="HD_5"/>
    <property type="match status" value="1"/>
</dbReference>
<feature type="region of interest" description="Disordered" evidence="1">
    <location>
        <begin position="60"/>
        <end position="95"/>
    </location>
</feature>
<dbReference type="PANTHER" id="PTHR43155:SF2">
    <property type="entry name" value="CYCLIC DI-GMP PHOSPHODIESTERASE PA4108"/>
    <property type="match status" value="1"/>
</dbReference>
<dbReference type="Pfam" id="PF11871">
    <property type="entry name" value="DUF3391"/>
    <property type="match status" value="1"/>
</dbReference>
<dbReference type="Gene3D" id="1.10.3210.10">
    <property type="entry name" value="Hypothetical protein af1432"/>
    <property type="match status" value="1"/>
</dbReference>
<dbReference type="CDD" id="cd00077">
    <property type="entry name" value="HDc"/>
    <property type="match status" value="1"/>
</dbReference>
<feature type="compositionally biased region" description="Low complexity" evidence="1">
    <location>
        <begin position="80"/>
        <end position="95"/>
    </location>
</feature>
<proteinExistence type="predicted"/>
<evidence type="ECO:0000256" key="1">
    <source>
        <dbReference type="SAM" id="MobiDB-lite"/>
    </source>
</evidence>
<gene>
    <name evidence="3" type="ORF">AACH06_06960</name>
</gene>
<dbReference type="InterPro" id="IPR021812">
    <property type="entry name" value="DUF3391"/>
</dbReference>
<dbReference type="SUPFAM" id="SSF109604">
    <property type="entry name" value="HD-domain/PDEase-like"/>
    <property type="match status" value="1"/>
</dbReference>
<dbReference type="Proteomes" id="UP001371218">
    <property type="component" value="Unassembled WGS sequence"/>
</dbReference>
<dbReference type="EMBL" id="JBBUTG010000003">
    <property type="protein sequence ID" value="MEK8030562.1"/>
    <property type="molecule type" value="Genomic_DNA"/>
</dbReference>
<organism evidence="3 4">
    <name type="scientific">Ideonella lacteola</name>
    <dbReference type="NCBI Taxonomy" id="2984193"/>
    <lineage>
        <taxon>Bacteria</taxon>
        <taxon>Pseudomonadati</taxon>
        <taxon>Pseudomonadota</taxon>
        <taxon>Betaproteobacteria</taxon>
        <taxon>Burkholderiales</taxon>
        <taxon>Sphaerotilaceae</taxon>
        <taxon>Ideonella</taxon>
    </lineage>
</organism>
<dbReference type="SMART" id="SM00471">
    <property type="entry name" value="HDc"/>
    <property type="match status" value="1"/>
</dbReference>
<dbReference type="InterPro" id="IPR037522">
    <property type="entry name" value="HD_GYP_dom"/>
</dbReference>
<evidence type="ECO:0000313" key="4">
    <source>
        <dbReference type="Proteomes" id="UP001371218"/>
    </source>
</evidence>
<dbReference type="PROSITE" id="PS51832">
    <property type="entry name" value="HD_GYP"/>
    <property type="match status" value="1"/>
</dbReference>
<dbReference type="PANTHER" id="PTHR43155">
    <property type="entry name" value="CYCLIC DI-GMP PHOSPHODIESTERASE PA4108-RELATED"/>
    <property type="match status" value="1"/>
</dbReference>
<dbReference type="InterPro" id="IPR006675">
    <property type="entry name" value="HDIG_dom"/>
</dbReference>
<dbReference type="InterPro" id="IPR003607">
    <property type="entry name" value="HD/PDEase_dom"/>
</dbReference>
<dbReference type="NCBIfam" id="TIGR00277">
    <property type="entry name" value="HDIG"/>
    <property type="match status" value="1"/>
</dbReference>
<evidence type="ECO:0000313" key="3">
    <source>
        <dbReference type="EMBL" id="MEK8030562.1"/>
    </source>
</evidence>
<dbReference type="RefSeq" id="WP_341424923.1">
    <property type="nucleotide sequence ID" value="NZ_JBBUTG010000003.1"/>
</dbReference>
<accession>A0ABU9BKS6</accession>
<name>A0ABU9BKS6_9BURK</name>
<comment type="caution">
    <text evidence="3">The sequence shown here is derived from an EMBL/GenBank/DDBJ whole genome shotgun (WGS) entry which is preliminary data.</text>
</comment>
<feature type="domain" description="HD-GYP" evidence="2">
    <location>
        <begin position="153"/>
        <end position="352"/>
    </location>
</feature>